<feature type="region of interest" description="Disordered" evidence="11">
    <location>
        <begin position="297"/>
        <end position="318"/>
    </location>
</feature>
<proteinExistence type="predicted"/>
<dbReference type="EMBL" id="AKHW03006286">
    <property type="protein sequence ID" value="KYO21652.1"/>
    <property type="molecule type" value="Genomic_DNA"/>
</dbReference>
<feature type="compositionally biased region" description="Basic and acidic residues" evidence="11">
    <location>
        <begin position="298"/>
        <end position="308"/>
    </location>
</feature>
<dbReference type="GO" id="GO:0043066">
    <property type="term" value="P:negative regulation of apoptotic process"/>
    <property type="evidence" value="ECO:0007669"/>
    <property type="project" value="InterPro"/>
</dbReference>
<reference evidence="14 15" key="1">
    <citation type="journal article" date="2012" name="Genome Biol.">
        <title>Sequencing three crocodilian genomes to illuminate the evolution of archosaurs and amniotes.</title>
        <authorList>
            <person name="St John J.A."/>
            <person name="Braun E.L."/>
            <person name="Isberg S.R."/>
            <person name="Miles L.G."/>
            <person name="Chong A.Y."/>
            <person name="Gongora J."/>
            <person name="Dalzell P."/>
            <person name="Moran C."/>
            <person name="Bed'hom B."/>
            <person name="Abzhanov A."/>
            <person name="Burgess S.C."/>
            <person name="Cooksey A.M."/>
            <person name="Castoe T.A."/>
            <person name="Crawford N.G."/>
            <person name="Densmore L.D."/>
            <person name="Drew J.C."/>
            <person name="Edwards S.V."/>
            <person name="Faircloth B.C."/>
            <person name="Fujita M.K."/>
            <person name="Greenwold M.J."/>
            <person name="Hoffmann F.G."/>
            <person name="Howard J.M."/>
            <person name="Iguchi T."/>
            <person name="Janes D.E."/>
            <person name="Khan S.Y."/>
            <person name="Kohno S."/>
            <person name="de Koning A.J."/>
            <person name="Lance S.L."/>
            <person name="McCarthy F.M."/>
            <person name="McCormack J.E."/>
            <person name="Merchant M.E."/>
            <person name="Peterson D.G."/>
            <person name="Pollock D.D."/>
            <person name="Pourmand N."/>
            <person name="Raney B.J."/>
            <person name="Roessler K.A."/>
            <person name="Sanford J.R."/>
            <person name="Sawyer R.H."/>
            <person name="Schmidt C.J."/>
            <person name="Triplett E.W."/>
            <person name="Tuberville T.D."/>
            <person name="Venegas-Anaya M."/>
            <person name="Howard J.T."/>
            <person name="Jarvis E.D."/>
            <person name="Guillette L.J.Jr."/>
            <person name="Glenn T.C."/>
            <person name="Green R.E."/>
            <person name="Ray D.A."/>
        </authorList>
    </citation>
    <scope>NUCLEOTIDE SEQUENCE [LARGE SCALE GENOMIC DNA]</scope>
    <source>
        <strain evidence="14">KSC_2009_1</strain>
    </source>
</reference>
<dbReference type="CDD" id="cd17673">
    <property type="entry name" value="MDM4"/>
    <property type="match status" value="1"/>
</dbReference>
<dbReference type="PANTHER" id="PTHR46858">
    <property type="entry name" value="OS05G0521000 PROTEIN"/>
    <property type="match status" value="1"/>
</dbReference>
<evidence type="ECO:0000256" key="9">
    <source>
        <dbReference type="ARBA" id="ARBA00032090"/>
    </source>
</evidence>
<dbReference type="SUPFAM" id="SSF47592">
    <property type="entry name" value="SWIB/MDM2 domain"/>
    <property type="match status" value="1"/>
</dbReference>
<name>A0A151MAY4_ALLMI</name>
<keyword evidence="5" id="KW-0862">Zinc</keyword>
<evidence type="ECO:0000256" key="5">
    <source>
        <dbReference type="ARBA" id="ARBA00022833"/>
    </source>
</evidence>
<keyword evidence="4 10" id="KW-0863">Zinc-finger</keyword>
<dbReference type="SUPFAM" id="SSF90209">
    <property type="entry name" value="Ran binding protein zinc finger-like"/>
    <property type="match status" value="1"/>
</dbReference>
<dbReference type="STRING" id="8496.A0A151MAY4"/>
<evidence type="ECO:0000313" key="15">
    <source>
        <dbReference type="Proteomes" id="UP000050525"/>
    </source>
</evidence>
<feature type="domain" description="RanBP2-type" evidence="12">
    <location>
        <begin position="332"/>
        <end position="361"/>
    </location>
</feature>
<evidence type="ECO:0000256" key="4">
    <source>
        <dbReference type="ARBA" id="ARBA00022771"/>
    </source>
</evidence>
<dbReference type="PROSITE" id="PS51925">
    <property type="entry name" value="SWIB_MDM2"/>
    <property type="match status" value="1"/>
</dbReference>
<accession>A0A151MAY4</accession>
<dbReference type="PIRSF" id="PIRSF500699">
    <property type="entry name" value="MDM4"/>
    <property type="match status" value="1"/>
</dbReference>
<evidence type="ECO:0000256" key="8">
    <source>
        <dbReference type="ARBA" id="ARBA00031309"/>
    </source>
</evidence>
<dbReference type="Proteomes" id="UP000050525">
    <property type="component" value="Unassembled WGS sequence"/>
</dbReference>
<protein>
    <recommendedName>
        <fullName evidence="2">Protein Mdm4</fullName>
    </recommendedName>
    <alternativeName>
        <fullName evidence="9">Double minute 4 protein</fullName>
    </alternativeName>
    <alternativeName>
        <fullName evidence="8">Mdm2-like p53-binding protein</fullName>
    </alternativeName>
    <alternativeName>
        <fullName evidence="7">p53-binding protein Mdm4</fullName>
    </alternativeName>
</protein>
<keyword evidence="15" id="KW-1185">Reference proteome</keyword>
<feature type="compositionally biased region" description="Basic and acidic residues" evidence="11">
    <location>
        <begin position="199"/>
        <end position="212"/>
    </location>
</feature>
<dbReference type="InterPro" id="IPR016495">
    <property type="entry name" value="p53_neg-reg_MDM_2/4"/>
</dbReference>
<dbReference type="PROSITE" id="PS01358">
    <property type="entry name" value="ZF_RANBP2_1"/>
    <property type="match status" value="1"/>
</dbReference>
<evidence type="ECO:0000256" key="6">
    <source>
        <dbReference type="ARBA" id="ARBA00023242"/>
    </source>
</evidence>
<dbReference type="AlphaFoldDB" id="A0A151MAY4"/>
<dbReference type="GO" id="GO:0008270">
    <property type="term" value="F:zinc ion binding"/>
    <property type="evidence" value="ECO:0007669"/>
    <property type="project" value="UniProtKB-KW"/>
</dbReference>
<dbReference type="GO" id="GO:0061630">
    <property type="term" value="F:ubiquitin protein ligase activity"/>
    <property type="evidence" value="ECO:0007669"/>
    <property type="project" value="TreeGrafter"/>
</dbReference>
<dbReference type="GO" id="GO:0016567">
    <property type="term" value="P:protein ubiquitination"/>
    <property type="evidence" value="ECO:0007669"/>
    <property type="project" value="TreeGrafter"/>
</dbReference>
<dbReference type="PANTHER" id="PTHR46858:SF12">
    <property type="entry name" value="PROTEIN MDM4"/>
    <property type="match status" value="1"/>
</dbReference>
<sequence length="513" mass="57193">MPATAPAVKMLPIKMLLQDTTGSPGPCSGTRVCTIDSYFTATMSSTSTQYPAFENASRIAHEQPQQVRPRLPFLRILQAAGAQGETFTLKEVMHYLGQYIMVRELYDKQEQHIVHCGGDPLRELMGLDSFSVTNPRPVYDMLRRNLLSATVTDAAQTLVHAKDQSIDNASQDQPKSSTEGVSDAGSTEGESNAPALSTSEHKSGSCEEKDLLESSLKSRSPKPDLVFEEWDVAGLPWWFIGNLKNNYGARSSGSTDIQNNQDIDTAIVSDTTDDLWFLNEPAPDQLNVIAEVETADCEEGKEGDKKGTETTYSDDPEDFQCLDDDMDTEIPSEECWQCSKCKKFNSPVKRYCYRCWALRKNWYSDCPKLVHSLSTSNIDAMQDKNDDKGIDVPDCRRTVSAPAGQAKHPFVVEGKSHMDPCSSIKSMELAEDCSSQETLQIHARWWLAFILLKLDTSLRASLNVEKDSAGGMVAVCNEPRKRWETILKEKLSFPMYYYCFNTPLSLQITAESS</sequence>
<evidence type="ECO:0000256" key="10">
    <source>
        <dbReference type="PROSITE-ProRule" id="PRU00322"/>
    </source>
</evidence>
<keyword evidence="6" id="KW-0539">Nucleus</keyword>
<dbReference type="InterPro" id="IPR015458">
    <property type="entry name" value="MDM4"/>
</dbReference>
<dbReference type="InterPro" id="IPR001876">
    <property type="entry name" value="Znf_RanBP2"/>
</dbReference>
<comment type="caution">
    <text evidence="14">The sequence shown here is derived from an EMBL/GenBank/DDBJ whole genome shotgun (WGS) entry which is preliminary data.</text>
</comment>
<dbReference type="GO" id="GO:0051726">
    <property type="term" value="P:regulation of cell cycle"/>
    <property type="evidence" value="ECO:0007669"/>
    <property type="project" value="InterPro"/>
</dbReference>
<dbReference type="PROSITE" id="PS50199">
    <property type="entry name" value="ZF_RANBP2_2"/>
    <property type="match status" value="1"/>
</dbReference>
<evidence type="ECO:0000256" key="1">
    <source>
        <dbReference type="ARBA" id="ARBA00004123"/>
    </source>
</evidence>
<feature type="domain" description="DM2" evidence="13">
    <location>
        <begin position="65"/>
        <end position="148"/>
    </location>
</feature>
<dbReference type="GO" id="GO:0010468">
    <property type="term" value="P:regulation of gene expression"/>
    <property type="evidence" value="ECO:0007669"/>
    <property type="project" value="TreeGrafter"/>
</dbReference>
<dbReference type="PIRSF" id="PIRSF006748">
    <property type="entry name" value="p53_MDM_2/4"/>
    <property type="match status" value="1"/>
</dbReference>
<evidence type="ECO:0000256" key="3">
    <source>
        <dbReference type="ARBA" id="ARBA00022723"/>
    </source>
</evidence>
<dbReference type="Gene3D" id="1.10.245.10">
    <property type="entry name" value="SWIB/MDM2 domain"/>
    <property type="match status" value="1"/>
</dbReference>
<dbReference type="InterPro" id="IPR036885">
    <property type="entry name" value="SWIB_MDM2_dom_sf"/>
</dbReference>
<gene>
    <name evidence="14" type="primary">MDM4</name>
    <name evidence="14" type="ORF">Y1Q_0003390</name>
</gene>
<organism evidence="14 15">
    <name type="scientific">Alligator mississippiensis</name>
    <name type="common">American alligator</name>
    <dbReference type="NCBI Taxonomy" id="8496"/>
    <lineage>
        <taxon>Eukaryota</taxon>
        <taxon>Metazoa</taxon>
        <taxon>Chordata</taxon>
        <taxon>Craniata</taxon>
        <taxon>Vertebrata</taxon>
        <taxon>Euteleostomi</taxon>
        <taxon>Archelosauria</taxon>
        <taxon>Archosauria</taxon>
        <taxon>Crocodylia</taxon>
        <taxon>Alligatoridae</taxon>
        <taxon>Alligatorinae</taxon>
        <taxon>Alligator</taxon>
    </lineage>
</organism>
<evidence type="ECO:0000256" key="7">
    <source>
        <dbReference type="ARBA" id="ARBA00030149"/>
    </source>
</evidence>
<evidence type="ECO:0000256" key="11">
    <source>
        <dbReference type="SAM" id="MobiDB-lite"/>
    </source>
</evidence>
<dbReference type="Gene3D" id="2.30.30.380">
    <property type="entry name" value="Zn-finger domain of Sec23/24"/>
    <property type="match status" value="1"/>
</dbReference>
<dbReference type="InterPro" id="IPR003121">
    <property type="entry name" value="SWIB_MDM2_domain"/>
</dbReference>
<keyword evidence="3" id="KW-0479">Metal-binding</keyword>
<dbReference type="GO" id="GO:0005634">
    <property type="term" value="C:nucleus"/>
    <property type="evidence" value="ECO:0007669"/>
    <property type="project" value="UniProtKB-SubCell"/>
</dbReference>
<dbReference type="InterPro" id="IPR036443">
    <property type="entry name" value="Znf_RanBP2_sf"/>
</dbReference>
<evidence type="ECO:0000256" key="2">
    <source>
        <dbReference type="ARBA" id="ARBA00016815"/>
    </source>
</evidence>
<dbReference type="GO" id="GO:0002039">
    <property type="term" value="F:p53 binding"/>
    <property type="evidence" value="ECO:0007669"/>
    <property type="project" value="TreeGrafter"/>
</dbReference>
<evidence type="ECO:0000313" key="14">
    <source>
        <dbReference type="EMBL" id="KYO21652.1"/>
    </source>
</evidence>
<feature type="compositionally biased region" description="Polar residues" evidence="11">
    <location>
        <begin position="166"/>
        <end position="198"/>
    </location>
</feature>
<comment type="subcellular location">
    <subcellularLocation>
        <location evidence="1">Nucleus</location>
    </subcellularLocation>
</comment>
<feature type="region of interest" description="Disordered" evidence="11">
    <location>
        <begin position="164"/>
        <end position="218"/>
    </location>
</feature>
<evidence type="ECO:0000259" key="13">
    <source>
        <dbReference type="PROSITE" id="PS51925"/>
    </source>
</evidence>
<evidence type="ECO:0000259" key="12">
    <source>
        <dbReference type="PROSITE" id="PS50199"/>
    </source>
</evidence>
<dbReference type="eggNOG" id="ENOG502QQNV">
    <property type="taxonomic scope" value="Eukaryota"/>
</dbReference>